<dbReference type="AlphaFoldDB" id="A0A6J0J7Z7"/>
<evidence type="ECO:0000256" key="1">
    <source>
        <dbReference type="ARBA" id="ARBA00022483"/>
    </source>
</evidence>
<dbReference type="CTD" id="342898"/>
<keyword evidence="3" id="KW-0472">Membrane</keyword>
<evidence type="ECO:0000313" key="12">
    <source>
        <dbReference type="RefSeq" id="XP_017695083.1"/>
    </source>
</evidence>
<dbReference type="Gene3D" id="2.60.20.10">
    <property type="entry name" value="Crystallins"/>
    <property type="match status" value="1"/>
</dbReference>
<dbReference type="PANTHER" id="PTHR17503:SF0">
    <property type="entry name" value="SYNCOLLIN"/>
    <property type="match status" value="1"/>
</dbReference>
<dbReference type="GO" id="GO:0006887">
    <property type="term" value="P:exocytosis"/>
    <property type="evidence" value="ECO:0007669"/>
    <property type="project" value="UniProtKB-KW"/>
</dbReference>
<evidence type="ECO:0000256" key="10">
    <source>
        <dbReference type="SAM" id="SignalP"/>
    </source>
</evidence>
<evidence type="ECO:0000256" key="8">
    <source>
        <dbReference type="ARBA" id="ARBA00060468"/>
    </source>
</evidence>
<protein>
    <recommendedName>
        <fullName evidence="9">Syncollin</fullName>
    </recommendedName>
</protein>
<evidence type="ECO:0000256" key="5">
    <source>
        <dbReference type="ARBA" id="ARBA00023329"/>
    </source>
</evidence>
<accession>A0A6J0J7Z7</accession>
<dbReference type="InterPro" id="IPR028137">
    <property type="entry name" value="Syncollin"/>
</dbReference>
<reference evidence="12" key="1">
    <citation type="submission" date="2025-08" db="UniProtKB">
        <authorList>
            <consortium name="RefSeq"/>
        </authorList>
    </citation>
    <scope>IDENTIFICATION</scope>
</reference>
<dbReference type="Proteomes" id="UP000504624">
    <property type="component" value="Unplaced"/>
</dbReference>
<keyword evidence="5" id="KW-0968">Cytoplasmic vesicle</keyword>
<sequence length="135" mass="14657">MASALLVTLVALVAVLGGGVEAQCPSPSEVRTANGTRLCALLYTDDSPYYDQCCAGDVLEVEPGSDVPYMPYKWSGTISSLVVGTRCELNVWSRRGKEGNTRRFSAGAVPRLQEVHRGLFGDWNDAIRGYYCTCK</sequence>
<feature type="chain" id="PRO_5026777312" description="Syncollin" evidence="10">
    <location>
        <begin position="23"/>
        <end position="135"/>
    </location>
</feature>
<dbReference type="Pfam" id="PF15138">
    <property type="entry name" value="Syncollin"/>
    <property type="match status" value="1"/>
</dbReference>
<dbReference type="OrthoDB" id="9947298at2759"/>
<dbReference type="PANTHER" id="PTHR17503">
    <property type="entry name" value="SYNCOLLIN"/>
    <property type="match status" value="1"/>
</dbReference>
<keyword evidence="11" id="KW-1185">Reference proteome</keyword>
<dbReference type="RefSeq" id="XP_017695083.1">
    <property type="nucleotide sequence ID" value="XM_017839594.1"/>
</dbReference>
<evidence type="ECO:0000256" key="9">
    <source>
        <dbReference type="ARBA" id="ARBA00074712"/>
    </source>
</evidence>
<keyword evidence="1" id="KW-0268">Exocytosis</keyword>
<name>A0A6J0J7Z7_9PASS</name>
<dbReference type="GeneID" id="108509970"/>
<proteinExistence type="predicted"/>
<comment type="function">
    <text evidence="7">Functions in exocytosis in pancreatic acinar cells regulating the fusion of zymogen granules with each other. May have a pore-forming activity on membranes and regulate exocytosis in other exocrine tissues.</text>
</comment>
<keyword evidence="2 10" id="KW-0732">Signal</keyword>
<evidence type="ECO:0000256" key="7">
    <source>
        <dbReference type="ARBA" id="ARBA00057037"/>
    </source>
</evidence>
<dbReference type="GO" id="GO:0042589">
    <property type="term" value="C:zymogen granule membrane"/>
    <property type="evidence" value="ECO:0007669"/>
    <property type="project" value="UniProtKB-SubCell"/>
</dbReference>
<comment type="subcellular location">
    <subcellularLocation>
        <location evidence="6">Zymogen granule lumen</location>
    </subcellularLocation>
    <subcellularLocation>
        <location evidence="8">Zymogen granule membrane</location>
        <topology evidence="8">Peripheral membrane protein</topology>
        <orientation evidence="8">Lumenal side</orientation>
    </subcellularLocation>
</comment>
<feature type="signal peptide" evidence="10">
    <location>
        <begin position="1"/>
        <end position="22"/>
    </location>
</feature>
<evidence type="ECO:0000313" key="11">
    <source>
        <dbReference type="Proteomes" id="UP000504624"/>
    </source>
</evidence>
<evidence type="ECO:0000256" key="3">
    <source>
        <dbReference type="ARBA" id="ARBA00023136"/>
    </source>
</evidence>
<gene>
    <name evidence="12" type="primary">SYCN</name>
</gene>
<evidence type="ECO:0000256" key="6">
    <source>
        <dbReference type="ARBA" id="ARBA00037795"/>
    </source>
</evidence>
<evidence type="ECO:0000256" key="2">
    <source>
        <dbReference type="ARBA" id="ARBA00022729"/>
    </source>
</evidence>
<dbReference type="FunFam" id="2.60.20.10:FF:000014">
    <property type="entry name" value="Syncollin"/>
    <property type="match status" value="1"/>
</dbReference>
<evidence type="ECO:0000256" key="4">
    <source>
        <dbReference type="ARBA" id="ARBA00023157"/>
    </source>
</evidence>
<organism evidence="11 12">
    <name type="scientific">Lepidothrix coronata</name>
    <name type="common">blue-crowned manakin</name>
    <dbReference type="NCBI Taxonomy" id="321398"/>
    <lineage>
        <taxon>Eukaryota</taxon>
        <taxon>Metazoa</taxon>
        <taxon>Chordata</taxon>
        <taxon>Craniata</taxon>
        <taxon>Vertebrata</taxon>
        <taxon>Euteleostomi</taxon>
        <taxon>Archelosauria</taxon>
        <taxon>Archosauria</taxon>
        <taxon>Dinosauria</taxon>
        <taxon>Saurischia</taxon>
        <taxon>Theropoda</taxon>
        <taxon>Coelurosauria</taxon>
        <taxon>Aves</taxon>
        <taxon>Neognathae</taxon>
        <taxon>Neoaves</taxon>
        <taxon>Telluraves</taxon>
        <taxon>Australaves</taxon>
        <taxon>Passeriformes</taxon>
        <taxon>Pipridae</taxon>
        <taxon>Lepidothrix</taxon>
    </lineage>
</organism>
<keyword evidence="4" id="KW-1015">Disulfide bond</keyword>